<reference evidence="2" key="2">
    <citation type="submission" date="2015-01" db="EMBL/GenBank/DDBJ databases">
        <title>Evolutionary Origins and Diversification of the Mycorrhizal Mutualists.</title>
        <authorList>
            <consortium name="DOE Joint Genome Institute"/>
            <consortium name="Mycorrhizal Genomics Consortium"/>
            <person name="Kohler A."/>
            <person name="Kuo A."/>
            <person name="Nagy L.G."/>
            <person name="Floudas D."/>
            <person name="Copeland A."/>
            <person name="Barry K.W."/>
            <person name="Cichocki N."/>
            <person name="Veneault-Fourrey C."/>
            <person name="LaButti K."/>
            <person name="Lindquist E.A."/>
            <person name="Lipzen A."/>
            <person name="Lundell T."/>
            <person name="Morin E."/>
            <person name="Murat C."/>
            <person name="Riley R."/>
            <person name="Ohm R."/>
            <person name="Sun H."/>
            <person name="Tunlid A."/>
            <person name="Henrissat B."/>
            <person name="Grigoriev I.V."/>
            <person name="Hibbett D.S."/>
            <person name="Martin F."/>
        </authorList>
    </citation>
    <scope>NUCLEOTIDE SEQUENCE [LARGE SCALE GENOMIC DNA]</scope>
    <source>
        <strain evidence="2">LaAM-08-1</strain>
    </source>
</reference>
<gene>
    <name evidence="1" type="ORF">K443DRAFT_134537</name>
</gene>
<evidence type="ECO:0000313" key="2">
    <source>
        <dbReference type="Proteomes" id="UP000054477"/>
    </source>
</evidence>
<keyword evidence="2" id="KW-1185">Reference proteome</keyword>
<sequence length="148" mass="16695">MAAPLPQWLTNSFLSANQPHFANDVSVYYGPYTRLLYHLFGGIEVKPPGSFTLDSKRKEADDQMRDHFRTLRNSAFGTRLAFYEYVSATAQLTPPVIVPYPAYLNDVAPAERWTHDLLDANGARRIRKVVQDVLAMSITYAMIQAATL</sequence>
<accession>A0A0C9XBG5</accession>
<organism evidence="1 2">
    <name type="scientific">Laccaria amethystina LaAM-08-1</name>
    <dbReference type="NCBI Taxonomy" id="1095629"/>
    <lineage>
        <taxon>Eukaryota</taxon>
        <taxon>Fungi</taxon>
        <taxon>Dikarya</taxon>
        <taxon>Basidiomycota</taxon>
        <taxon>Agaricomycotina</taxon>
        <taxon>Agaricomycetes</taxon>
        <taxon>Agaricomycetidae</taxon>
        <taxon>Agaricales</taxon>
        <taxon>Agaricineae</taxon>
        <taxon>Hydnangiaceae</taxon>
        <taxon>Laccaria</taxon>
    </lineage>
</organism>
<proteinExistence type="predicted"/>
<dbReference type="AlphaFoldDB" id="A0A0C9XBG5"/>
<reference evidence="1 2" key="1">
    <citation type="submission" date="2014-04" db="EMBL/GenBank/DDBJ databases">
        <authorList>
            <consortium name="DOE Joint Genome Institute"/>
            <person name="Kuo A."/>
            <person name="Kohler A."/>
            <person name="Nagy L.G."/>
            <person name="Floudas D."/>
            <person name="Copeland A."/>
            <person name="Barry K.W."/>
            <person name="Cichocki N."/>
            <person name="Veneault-Fourrey C."/>
            <person name="LaButti K."/>
            <person name="Lindquist E.A."/>
            <person name="Lipzen A."/>
            <person name="Lundell T."/>
            <person name="Morin E."/>
            <person name="Murat C."/>
            <person name="Sun H."/>
            <person name="Tunlid A."/>
            <person name="Henrissat B."/>
            <person name="Grigoriev I.V."/>
            <person name="Hibbett D.S."/>
            <person name="Martin F."/>
            <person name="Nordberg H.P."/>
            <person name="Cantor M.N."/>
            <person name="Hua S.X."/>
        </authorList>
    </citation>
    <scope>NUCLEOTIDE SEQUENCE [LARGE SCALE GENOMIC DNA]</scope>
    <source>
        <strain evidence="1 2">LaAM-08-1</strain>
    </source>
</reference>
<protein>
    <submittedName>
        <fullName evidence="1">Uncharacterized protein</fullName>
    </submittedName>
</protein>
<name>A0A0C9XBG5_9AGAR</name>
<dbReference type="Proteomes" id="UP000054477">
    <property type="component" value="Unassembled WGS sequence"/>
</dbReference>
<dbReference type="STRING" id="1095629.A0A0C9XBG5"/>
<dbReference type="EMBL" id="KN838768">
    <property type="protein sequence ID" value="KIJ95071.1"/>
    <property type="molecule type" value="Genomic_DNA"/>
</dbReference>
<evidence type="ECO:0000313" key="1">
    <source>
        <dbReference type="EMBL" id="KIJ95071.1"/>
    </source>
</evidence>
<dbReference type="OrthoDB" id="3254408at2759"/>
<dbReference type="HOGENOM" id="CLU_085786_3_1_1"/>